<gene>
    <name evidence="2" type="ORF">GFB56_28680</name>
</gene>
<feature type="compositionally biased region" description="Basic residues" evidence="1">
    <location>
        <begin position="1"/>
        <end position="21"/>
    </location>
</feature>
<name>A0AAW4FTQ3_9HYPH</name>
<feature type="region of interest" description="Disordered" evidence="1">
    <location>
        <begin position="1"/>
        <end position="40"/>
    </location>
</feature>
<dbReference type="Proteomes" id="UP000744980">
    <property type="component" value="Unassembled WGS sequence"/>
</dbReference>
<evidence type="ECO:0000256" key="1">
    <source>
        <dbReference type="SAM" id="MobiDB-lite"/>
    </source>
</evidence>
<accession>A0AAW4FTQ3</accession>
<protein>
    <submittedName>
        <fullName evidence="2">Uncharacterized protein</fullName>
    </submittedName>
</protein>
<dbReference type="RefSeq" id="WP_203529240.1">
    <property type="nucleotide sequence ID" value="NZ_WXFA01000031.1"/>
</dbReference>
<comment type="caution">
    <text evidence="2">The sequence shown here is derived from an EMBL/GenBank/DDBJ whole genome shotgun (WGS) entry which is preliminary data.</text>
</comment>
<feature type="non-terminal residue" evidence="2">
    <location>
        <position position="1"/>
    </location>
</feature>
<keyword evidence="3" id="KW-1185">Reference proteome</keyword>
<sequence length="104" mass="11663">RIPGKLRKKQTGALNRFHRKHPPDDMATGRAGRFSQRQEEADESFIFAAAEAPETLQAPKLADFLYGATGWDENFGRRPPAFTGAEMPIRKLTAVRLTGTTRHQ</sequence>
<proteinExistence type="predicted"/>
<organism evidence="2 3">
    <name type="scientific">Ensifer canadensis</name>
    <dbReference type="NCBI Taxonomy" id="555315"/>
    <lineage>
        <taxon>Bacteria</taxon>
        <taxon>Pseudomonadati</taxon>
        <taxon>Pseudomonadota</taxon>
        <taxon>Alphaproteobacteria</taxon>
        <taxon>Hyphomicrobiales</taxon>
        <taxon>Rhizobiaceae</taxon>
        <taxon>Sinorhizobium/Ensifer group</taxon>
        <taxon>Ensifer</taxon>
    </lineage>
</organism>
<reference evidence="2 3" key="1">
    <citation type="submission" date="2020-01" db="EMBL/GenBank/DDBJ databases">
        <title>Draft genome assembly of Ensifer adhaerens T173.</title>
        <authorList>
            <person name="Craig J.E."/>
            <person name="Stinchcombe J.R."/>
        </authorList>
    </citation>
    <scope>NUCLEOTIDE SEQUENCE [LARGE SCALE GENOMIC DNA]</scope>
    <source>
        <strain evidence="2 3">T173</strain>
    </source>
</reference>
<evidence type="ECO:0000313" key="2">
    <source>
        <dbReference type="EMBL" id="MBM3094721.1"/>
    </source>
</evidence>
<dbReference type="AlphaFoldDB" id="A0AAW4FTQ3"/>
<evidence type="ECO:0000313" key="3">
    <source>
        <dbReference type="Proteomes" id="UP000744980"/>
    </source>
</evidence>
<dbReference type="EMBL" id="WXFA01000031">
    <property type="protein sequence ID" value="MBM3094721.1"/>
    <property type="molecule type" value="Genomic_DNA"/>
</dbReference>